<name>A0ABW2Q4S2_9MICO</name>
<dbReference type="InterPro" id="IPR023827">
    <property type="entry name" value="Peptidase_S8_Asp-AS"/>
</dbReference>
<feature type="signal peptide" evidence="8">
    <location>
        <begin position="1"/>
        <end position="20"/>
    </location>
</feature>
<keyword evidence="3 5" id="KW-0378">Hydrolase</keyword>
<dbReference type="InterPro" id="IPR000209">
    <property type="entry name" value="Peptidase_S8/S53_dom"/>
</dbReference>
<proteinExistence type="inferred from homology"/>
<protein>
    <submittedName>
        <fullName evidence="10">S8 family serine peptidase</fullName>
    </submittedName>
</protein>
<sequence length="758" mass="79485">MRRRGAAIVTVFTVAAFVVACTDDKRPDGGGAGGAGSRPDPPPAVETLSATGTGPSVEVTWSPVDEAIGYELLAGDQGMVLPVELCQNGECAVSVDAARAPAGETLSIATIGEGDVRSEVTETDVGGSTEPAEHQVRDPDEVLLVEQGYPPRTEVVPVADRREAEQVLEEARENADGTTVREAGFNLPGRPHDTEGEPGEPFPTSSTTWQTQYMGFEELPGEPRGDGVRIAVLDSGVNGIHSSIGGALGPGISLGEEGADTYDAFGHGTGVASLIVGQPEGAVPGIAPGATVMPVKISDNEGHADLENAIEGITWAVDNGADIINISWGWACGGLGPIETCPEGFEAAVDYAEANGVVVVTSAGNNGPADRCPDEFPTNAPQWPAVVDRVISVGGITPWGDVFDCSPRRGDVDVLAPAMQLLVAQSGGGYEVVEGTSYAAPLISGLIAVILAEHPHLTPEDIRRMLPQWTWADGSINVVAVLATLGYYGDGPGDVDVLDVDWIYPYRATFSFGGDHPIATGLLPHANDTVLHGTHWGWARPAPHESQDGQVPFGEITGAIYGMNDGSLQATGRFDYTTTDEIWLGTAEDGSSHGHAEFCPWSAPDGFTPARVYGWPGPVRVGVEAVEVGADQAEIGLTFSPGLGATVERAGHMPPPTFVRNSMDLCRGAFDAYADQPLVDPFRGTPFSSYADAEGYLQEHFETNERMTGYFYDSAPMSVDGITLWSTGGQLITNNGPDPVQQDGDITVEIERWSAADG</sequence>
<dbReference type="PANTHER" id="PTHR43806">
    <property type="entry name" value="PEPTIDASE S8"/>
    <property type="match status" value="1"/>
</dbReference>
<feature type="domain" description="Peptidase S8/S53" evidence="9">
    <location>
        <begin position="225"/>
        <end position="466"/>
    </location>
</feature>
<dbReference type="PROSITE" id="PS00138">
    <property type="entry name" value="SUBTILASE_SER"/>
    <property type="match status" value="1"/>
</dbReference>
<evidence type="ECO:0000313" key="10">
    <source>
        <dbReference type="EMBL" id="MFC7404479.1"/>
    </source>
</evidence>
<dbReference type="InterPro" id="IPR036852">
    <property type="entry name" value="Peptidase_S8/S53_dom_sf"/>
</dbReference>
<feature type="chain" id="PRO_5045614800" evidence="8">
    <location>
        <begin position="21"/>
        <end position="758"/>
    </location>
</feature>
<organism evidence="10 11">
    <name type="scientific">Georgenia alba</name>
    <dbReference type="NCBI Taxonomy" id="2233858"/>
    <lineage>
        <taxon>Bacteria</taxon>
        <taxon>Bacillati</taxon>
        <taxon>Actinomycetota</taxon>
        <taxon>Actinomycetes</taxon>
        <taxon>Micrococcales</taxon>
        <taxon>Bogoriellaceae</taxon>
        <taxon>Georgenia</taxon>
    </lineage>
</organism>
<feature type="region of interest" description="Disordered" evidence="7">
    <location>
        <begin position="186"/>
        <end position="206"/>
    </location>
</feature>
<dbReference type="Gene3D" id="3.40.50.200">
    <property type="entry name" value="Peptidase S8/S53 domain"/>
    <property type="match status" value="1"/>
</dbReference>
<dbReference type="PRINTS" id="PR00723">
    <property type="entry name" value="SUBTILISIN"/>
</dbReference>
<dbReference type="PROSITE" id="PS51257">
    <property type="entry name" value="PROKAR_LIPOPROTEIN"/>
    <property type="match status" value="1"/>
</dbReference>
<accession>A0ABW2Q4S2</accession>
<dbReference type="EMBL" id="JBHTCQ010000001">
    <property type="protein sequence ID" value="MFC7404479.1"/>
    <property type="molecule type" value="Genomic_DNA"/>
</dbReference>
<evidence type="ECO:0000256" key="1">
    <source>
        <dbReference type="ARBA" id="ARBA00011073"/>
    </source>
</evidence>
<dbReference type="Pfam" id="PF00082">
    <property type="entry name" value="Peptidase_S8"/>
    <property type="match status" value="1"/>
</dbReference>
<evidence type="ECO:0000259" key="9">
    <source>
        <dbReference type="Pfam" id="PF00082"/>
    </source>
</evidence>
<comment type="similarity">
    <text evidence="1 5 6">Belongs to the peptidase S8 family.</text>
</comment>
<evidence type="ECO:0000256" key="2">
    <source>
        <dbReference type="ARBA" id="ARBA00022670"/>
    </source>
</evidence>
<dbReference type="SUPFAM" id="SSF52743">
    <property type="entry name" value="Subtilisin-like"/>
    <property type="match status" value="1"/>
</dbReference>
<reference evidence="11" key="1">
    <citation type="journal article" date="2019" name="Int. J. Syst. Evol. Microbiol.">
        <title>The Global Catalogue of Microorganisms (GCM) 10K type strain sequencing project: providing services to taxonomists for standard genome sequencing and annotation.</title>
        <authorList>
            <consortium name="The Broad Institute Genomics Platform"/>
            <consortium name="The Broad Institute Genome Sequencing Center for Infectious Disease"/>
            <person name="Wu L."/>
            <person name="Ma J."/>
        </authorList>
    </citation>
    <scope>NUCLEOTIDE SEQUENCE [LARGE SCALE GENOMIC DNA]</scope>
    <source>
        <strain evidence="11">JCM 1490</strain>
    </source>
</reference>
<dbReference type="PROSITE" id="PS00136">
    <property type="entry name" value="SUBTILASE_ASP"/>
    <property type="match status" value="1"/>
</dbReference>
<evidence type="ECO:0000313" key="11">
    <source>
        <dbReference type="Proteomes" id="UP001596455"/>
    </source>
</evidence>
<evidence type="ECO:0000256" key="5">
    <source>
        <dbReference type="PROSITE-ProRule" id="PRU01240"/>
    </source>
</evidence>
<evidence type="ECO:0000256" key="3">
    <source>
        <dbReference type="ARBA" id="ARBA00022801"/>
    </source>
</evidence>
<evidence type="ECO:0000256" key="8">
    <source>
        <dbReference type="SAM" id="SignalP"/>
    </source>
</evidence>
<feature type="active site" description="Charge relay system" evidence="5">
    <location>
        <position position="267"/>
    </location>
</feature>
<evidence type="ECO:0000256" key="6">
    <source>
        <dbReference type="RuleBase" id="RU003355"/>
    </source>
</evidence>
<feature type="active site" description="Charge relay system" evidence="5">
    <location>
        <position position="437"/>
    </location>
</feature>
<feature type="active site" description="Charge relay system" evidence="5">
    <location>
        <position position="234"/>
    </location>
</feature>
<dbReference type="CDD" id="cd00306">
    <property type="entry name" value="Peptidases_S8_S53"/>
    <property type="match status" value="1"/>
</dbReference>
<dbReference type="PROSITE" id="PS00137">
    <property type="entry name" value="SUBTILASE_HIS"/>
    <property type="match status" value="1"/>
</dbReference>
<dbReference type="PANTHER" id="PTHR43806:SF11">
    <property type="entry name" value="CEREVISIN-RELATED"/>
    <property type="match status" value="1"/>
</dbReference>
<keyword evidence="2 5" id="KW-0645">Protease</keyword>
<dbReference type="Proteomes" id="UP001596455">
    <property type="component" value="Unassembled WGS sequence"/>
</dbReference>
<dbReference type="InterPro" id="IPR023828">
    <property type="entry name" value="Peptidase_S8_Ser-AS"/>
</dbReference>
<evidence type="ECO:0000256" key="4">
    <source>
        <dbReference type="ARBA" id="ARBA00022825"/>
    </source>
</evidence>
<evidence type="ECO:0000256" key="7">
    <source>
        <dbReference type="SAM" id="MobiDB-lite"/>
    </source>
</evidence>
<keyword evidence="4 5" id="KW-0720">Serine protease</keyword>
<gene>
    <name evidence="10" type="ORF">ACFQQL_05115</name>
</gene>
<keyword evidence="11" id="KW-1185">Reference proteome</keyword>
<comment type="caution">
    <text evidence="10">The sequence shown here is derived from an EMBL/GenBank/DDBJ whole genome shotgun (WGS) entry which is preliminary data.</text>
</comment>
<keyword evidence="8" id="KW-0732">Signal</keyword>
<dbReference type="InterPro" id="IPR022398">
    <property type="entry name" value="Peptidase_S8_His-AS"/>
</dbReference>
<dbReference type="PROSITE" id="PS51892">
    <property type="entry name" value="SUBTILASE"/>
    <property type="match status" value="1"/>
</dbReference>
<dbReference type="InterPro" id="IPR050131">
    <property type="entry name" value="Peptidase_S8_subtilisin-like"/>
</dbReference>
<dbReference type="RefSeq" id="WP_382391909.1">
    <property type="nucleotide sequence ID" value="NZ_JBHTCQ010000001.1"/>
</dbReference>
<dbReference type="InterPro" id="IPR015500">
    <property type="entry name" value="Peptidase_S8_subtilisin-rel"/>
</dbReference>